<reference evidence="5 6" key="1">
    <citation type="journal article" date="2020" name="Nature">
        <title>Six reference-quality genomes reveal evolution of bat adaptations.</title>
        <authorList>
            <person name="Jebb D."/>
            <person name="Huang Z."/>
            <person name="Pippel M."/>
            <person name="Hughes G.M."/>
            <person name="Lavrichenko K."/>
            <person name="Devanna P."/>
            <person name="Winkler S."/>
            <person name="Jermiin L.S."/>
            <person name="Skirmuntt E.C."/>
            <person name="Katzourakis A."/>
            <person name="Burkitt-Gray L."/>
            <person name="Ray D.A."/>
            <person name="Sullivan K.A.M."/>
            <person name="Roscito J.G."/>
            <person name="Kirilenko B.M."/>
            <person name="Davalos L.M."/>
            <person name="Corthals A.P."/>
            <person name="Power M.L."/>
            <person name="Jones G."/>
            <person name="Ransome R.D."/>
            <person name="Dechmann D.K.N."/>
            <person name="Locatelli A.G."/>
            <person name="Puechmaille S.J."/>
            <person name="Fedrigo O."/>
            <person name="Jarvis E.D."/>
            <person name="Hiller M."/>
            <person name="Vernes S.C."/>
            <person name="Myers E.W."/>
            <person name="Teeling E.C."/>
        </authorList>
    </citation>
    <scope>NUCLEOTIDE SEQUENCE [LARGE SCALE GENOMIC DNA]</scope>
    <source>
        <strain evidence="5">MRouAeg1</strain>
        <tissue evidence="5">Muscle</tissue>
    </source>
</reference>
<keyword evidence="6" id="KW-1185">Reference proteome</keyword>
<evidence type="ECO:0000313" key="5">
    <source>
        <dbReference type="EMBL" id="KAF6482965.1"/>
    </source>
</evidence>
<evidence type="ECO:0000256" key="2">
    <source>
        <dbReference type="ARBA" id="ARBA00022741"/>
    </source>
</evidence>
<evidence type="ECO:0000256" key="1">
    <source>
        <dbReference type="ARBA" id="ARBA00022679"/>
    </source>
</evidence>
<dbReference type="PRINTS" id="PR00094">
    <property type="entry name" value="ADENYLTKNASE"/>
</dbReference>
<keyword evidence="3 4" id="KW-0418">Kinase</keyword>
<dbReference type="GO" id="GO:0019205">
    <property type="term" value="F:nucleobase-containing compound kinase activity"/>
    <property type="evidence" value="ECO:0007669"/>
    <property type="project" value="InterPro"/>
</dbReference>
<keyword evidence="1 4" id="KW-0808">Transferase</keyword>
<accession>A0A7J8IFL7</accession>
<sequence length="75" mass="7918">MGACCSLGNSRSDEDLKAREKLKKTKIIFVVGGPGSGKGTQCEKIVQKYGYTHLSTGDLLRAEVSSGSARGKILS</sequence>
<protein>
    <submittedName>
        <fullName evidence="5">Adenylate kinase 1</fullName>
    </submittedName>
</protein>
<dbReference type="GO" id="GO:0006139">
    <property type="term" value="P:nucleobase-containing compound metabolic process"/>
    <property type="evidence" value="ECO:0007669"/>
    <property type="project" value="InterPro"/>
</dbReference>
<gene>
    <name evidence="5" type="ORF">HJG63_000493</name>
</gene>
<evidence type="ECO:0000256" key="3">
    <source>
        <dbReference type="ARBA" id="ARBA00022777"/>
    </source>
</evidence>
<dbReference type="PANTHER" id="PTHR23359">
    <property type="entry name" value="NUCLEOTIDE KINASE"/>
    <property type="match status" value="1"/>
</dbReference>
<dbReference type="Gene3D" id="3.40.50.300">
    <property type="entry name" value="P-loop containing nucleotide triphosphate hydrolases"/>
    <property type="match status" value="1"/>
</dbReference>
<comment type="caution">
    <text evidence="5">The sequence shown here is derived from an EMBL/GenBank/DDBJ whole genome shotgun (WGS) entry which is preliminary data.</text>
</comment>
<name>A0A7J8IFL7_ROUAE</name>
<dbReference type="InterPro" id="IPR027417">
    <property type="entry name" value="P-loop_NTPase"/>
</dbReference>
<dbReference type="GO" id="GO:0005524">
    <property type="term" value="F:ATP binding"/>
    <property type="evidence" value="ECO:0007669"/>
    <property type="project" value="InterPro"/>
</dbReference>
<evidence type="ECO:0000313" key="6">
    <source>
        <dbReference type="Proteomes" id="UP000593571"/>
    </source>
</evidence>
<evidence type="ECO:0000256" key="4">
    <source>
        <dbReference type="RuleBase" id="RU003330"/>
    </source>
</evidence>
<dbReference type="Proteomes" id="UP000593571">
    <property type="component" value="Unassembled WGS sequence"/>
</dbReference>
<dbReference type="SUPFAM" id="SSF52540">
    <property type="entry name" value="P-loop containing nucleoside triphosphate hydrolases"/>
    <property type="match status" value="1"/>
</dbReference>
<dbReference type="InterPro" id="IPR000850">
    <property type="entry name" value="Adenylat/UMP-CMP_kin"/>
</dbReference>
<dbReference type="Pfam" id="PF00406">
    <property type="entry name" value="ADK"/>
    <property type="match status" value="1"/>
</dbReference>
<organism evidence="5 6">
    <name type="scientific">Rousettus aegyptiacus</name>
    <name type="common">Egyptian fruit bat</name>
    <name type="synonym">Pteropus aegyptiacus</name>
    <dbReference type="NCBI Taxonomy" id="9407"/>
    <lineage>
        <taxon>Eukaryota</taxon>
        <taxon>Metazoa</taxon>
        <taxon>Chordata</taxon>
        <taxon>Craniata</taxon>
        <taxon>Vertebrata</taxon>
        <taxon>Euteleostomi</taxon>
        <taxon>Mammalia</taxon>
        <taxon>Eutheria</taxon>
        <taxon>Laurasiatheria</taxon>
        <taxon>Chiroptera</taxon>
        <taxon>Yinpterochiroptera</taxon>
        <taxon>Pteropodoidea</taxon>
        <taxon>Pteropodidae</taxon>
        <taxon>Rousettinae</taxon>
        <taxon>Rousettus</taxon>
    </lineage>
</organism>
<dbReference type="EMBL" id="JACASE010000003">
    <property type="protein sequence ID" value="KAF6482965.1"/>
    <property type="molecule type" value="Genomic_DNA"/>
</dbReference>
<proteinExistence type="inferred from homology"/>
<dbReference type="AlphaFoldDB" id="A0A7J8IFL7"/>
<comment type="similarity">
    <text evidence="4">Belongs to the adenylate kinase family.</text>
</comment>
<keyword evidence="2" id="KW-0547">Nucleotide-binding</keyword>